<dbReference type="InterPro" id="IPR001865">
    <property type="entry name" value="Ribosomal_uS2"/>
</dbReference>
<reference evidence="6 7" key="1">
    <citation type="journal article" date="2011" name="J. Bacteriol.">
        <title>Complete genome sequence of the thermoacidophilic crenarchaeon Thermoproteus uzoniensis 768-20.</title>
        <authorList>
            <person name="Mardanov A.V."/>
            <person name="Gumerov V.M."/>
            <person name="Beletsky A.V."/>
            <person name="Prokofeva M.I."/>
            <person name="Bonch-Osmolovskaya E.A."/>
            <person name="Ravin N.V."/>
            <person name="Skryabin K.G."/>
        </authorList>
    </citation>
    <scope>NUCLEOTIDE SEQUENCE [LARGE SCALE GENOMIC DNA]</scope>
    <source>
        <strain evidence="6 7">768-20</strain>
    </source>
</reference>
<evidence type="ECO:0000256" key="2">
    <source>
        <dbReference type="ARBA" id="ARBA00022980"/>
    </source>
</evidence>
<dbReference type="eggNOG" id="arCOG04245">
    <property type="taxonomic scope" value="Archaea"/>
</dbReference>
<dbReference type="RefSeq" id="WP_013680396.1">
    <property type="nucleotide sequence ID" value="NC_015315.1"/>
</dbReference>
<dbReference type="HAMAP" id="MF_00291_A">
    <property type="entry name" value="Ribosomal_uS2_A"/>
    <property type="match status" value="1"/>
</dbReference>
<reference key="2">
    <citation type="submission" date="2011-03" db="EMBL/GenBank/DDBJ databases">
        <title>Complete genome sequence of the thermoacidophilic crenarchaeon Thermoproteus uzoniensis 768-20.</title>
        <authorList>
            <person name="Mardanov A.V."/>
            <person name="Gumerov V.M."/>
            <person name="Beletsky A.V."/>
            <person name="Prokofeva M.I."/>
            <person name="Bonch-Osmolovskaya E.A."/>
            <person name="Ravin N.V."/>
            <person name="Skryabin K.G."/>
        </authorList>
    </citation>
    <scope>NUCLEOTIDE SEQUENCE</scope>
    <source>
        <strain>768-20</strain>
    </source>
</reference>
<dbReference type="KEGG" id="tuz:TUZN_1594"/>
<accession>F2L2L3</accession>
<evidence type="ECO:0000256" key="1">
    <source>
        <dbReference type="ARBA" id="ARBA00006242"/>
    </source>
</evidence>
<evidence type="ECO:0000256" key="3">
    <source>
        <dbReference type="ARBA" id="ARBA00023274"/>
    </source>
</evidence>
<evidence type="ECO:0000313" key="6">
    <source>
        <dbReference type="EMBL" id="AEA13061.1"/>
    </source>
</evidence>
<comment type="similarity">
    <text evidence="1 5">Belongs to the universal ribosomal protein uS2 family.</text>
</comment>
<evidence type="ECO:0000256" key="5">
    <source>
        <dbReference type="HAMAP-Rule" id="MF_00291"/>
    </source>
</evidence>
<evidence type="ECO:0000313" key="7">
    <source>
        <dbReference type="Proteomes" id="UP000008138"/>
    </source>
</evidence>
<keyword evidence="2 5" id="KW-0689">Ribosomal protein</keyword>
<organism evidence="6 7">
    <name type="scientific">Thermoproteus uzoniensis (strain 768-20)</name>
    <dbReference type="NCBI Taxonomy" id="999630"/>
    <lineage>
        <taxon>Archaea</taxon>
        <taxon>Thermoproteota</taxon>
        <taxon>Thermoprotei</taxon>
        <taxon>Thermoproteales</taxon>
        <taxon>Thermoproteaceae</taxon>
        <taxon>Thermoproteus</taxon>
    </lineage>
</organism>
<dbReference type="Pfam" id="PF00318">
    <property type="entry name" value="Ribosomal_S2"/>
    <property type="match status" value="2"/>
</dbReference>
<keyword evidence="7" id="KW-1185">Reference proteome</keyword>
<gene>
    <name evidence="5" type="primary">rps2</name>
    <name evidence="6" type="ordered locus">TUZN_1594</name>
</gene>
<dbReference type="Gene3D" id="3.40.50.10490">
    <property type="entry name" value="Glucose-6-phosphate isomerase like protein, domain 1"/>
    <property type="match status" value="1"/>
</dbReference>
<dbReference type="NCBIfam" id="TIGR01012">
    <property type="entry name" value="uS2_euk_arch"/>
    <property type="match status" value="1"/>
</dbReference>
<dbReference type="Proteomes" id="UP000008138">
    <property type="component" value="Chromosome"/>
</dbReference>
<dbReference type="InterPro" id="IPR005707">
    <property type="entry name" value="Ribosomal_uS2_euk/arc"/>
</dbReference>
<dbReference type="CDD" id="cd01425">
    <property type="entry name" value="RPS2"/>
    <property type="match status" value="1"/>
</dbReference>
<dbReference type="HOGENOM" id="CLU_058171_3_0_2"/>
<dbReference type="STRING" id="999630.TUZN_1594"/>
<dbReference type="GO" id="GO:0015935">
    <property type="term" value="C:small ribosomal subunit"/>
    <property type="evidence" value="ECO:0007669"/>
    <property type="project" value="InterPro"/>
</dbReference>
<dbReference type="FunFam" id="3.40.50.10490:FF:000030">
    <property type="entry name" value="30S ribosomal protein S2"/>
    <property type="match status" value="1"/>
</dbReference>
<name>F2L2L3_THEU7</name>
<dbReference type="InterPro" id="IPR023454">
    <property type="entry name" value="Ribosomal_uS2_arc"/>
</dbReference>
<dbReference type="SUPFAM" id="SSF52313">
    <property type="entry name" value="Ribosomal protein S2"/>
    <property type="match status" value="1"/>
</dbReference>
<dbReference type="OrthoDB" id="371797at2157"/>
<sequence length="210" mass="24201">MGESGESYEYLVPLERYLSSGIRLGTKMSNKYLEKRGFIYAVRPDGLRIFDIRKIDERLRIAAKFIARYSPDRILVHTTRPYGFKPIEMFCKYVGCKYIAGRFTPGILTNPYLPEYMEIDLLVVVDPKLDSQAVREAAIMGIPVVALVDTDTPHDFIDLMIPCNNKGRRSLALIFWILARQVLRERGELKPDQDLPVPPEEFETKLVETR</sequence>
<protein>
    <recommendedName>
        <fullName evidence="4 5">Small ribosomal subunit protein uS2</fullName>
    </recommendedName>
</protein>
<dbReference type="PANTHER" id="PTHR11489">
    <property type="entry name" value="40S RIBOSOMAL PROTEIN SA"/>
    <property type="match status" value="1"/>
</dbReference>
<keyword evidence="3 5" id="KW-0687">Ribonucleoprotein</keyword>
<dbReference type="GeneID" id="10361114"/>
<dbReference type="AlphaFoldDB" id="F2L2L3"/>
<dbReference type="GO" id="GO:0003735">
    <property type="term" value="F:structural constituent of ribosome"/>
    <property type="evidence" value="ECO:0007669"/>
    <property type="project" value="InterPro"/>
</dbReference>
<dbReference type="PRINTS" id="PR00395">
    <property type="entry name" value="RIBOSOMALS2"/>
</dbReference>
<dbReference type="EMBL" id="CP002590">
    <property type="protein sequence ID" value="AEA13061.1"/>
    <property type="molecule type" value="Genomic_DNA"/>
</dbReference>
<evidence type="ECO:0000256" key="4">
    <source>
        <dbReference type="ARBA" id="ARBA00035256"/>
    </source>
</evidence>
<proteinExistence type="inferred from homology"/>
<dbReference type="InterPro" id="IPR023591">
    <property type="entry name" value="Ribosomal_uS2_flav_dom_sf"/>
</dbReference>
<dbReference type="GO" id="GO:0006412">
    <property type="term" value="P:translation"/>
    <property type="evidence" value="ECO:0007669"/>
    <property type="project" value="UniProtKB-UniRule"/>
</dbReference>